<evidence type="ECO:0008006" key="4">
    <source>
        <dbReference type="Google" id="ProtNLM"/>
    </source>
</evidence>
<evidence type="ECO:0000313" key="2">
    <source>
        <dbReference type="EMBL" id="EFH29060.1"/>
    </source>
</evidence>
<reference evidence="2" key="1">
    <citation type="submission" date="2009-10" db="EMBL/GenBank/DDBJ databases">
        <title>The genome sequence of Streptomyces sviceus strain ATCC 29083.</title>
        <authorList>
            <consortium name="The Broad Institute Genome Sequencing Platform"/>
            <consortium name="Broad Institute Microbial Sequencing Center"/>
            <person name="Fischbach M."/>
            <person name="Godfrey P."/>
            <person name="Ward D."/>
            <person name="Young S."/>
            <person name="Zeng Q."/>
            <person name="Koehrsen M."/>
            <person name="Alvarado L."/>
            <person name="Berlin A.M."/>
            <person name="Bochicchio J."/>
            <person name="Borenstein D."/>
            <person name="Chapman S.B."/>
            <person name="Chen Z."/>
            <person name="Engels R."/>
            <person name="Freedman E."/>
            <person name="Gellesch M."/>
            <person name="Goldberg J."/>
            <person name="Griggs A."/>
            <person name="Gujja S."/>
            <person name="Heilman E.R."/>
            <person name="Heiman D.I."/>
            <person name="Hepburn T.A."/>
            <person name="Howarth C."/>
            <person name="Jen D."/>
            <person name="Larson L."/>
            <person name="Lewis B."/>
            <person name="Mehta T."/>
            <person name="Park D."/>
            <person name="Pearson M."/>
            <person name="Richards J."/>
            <person name="Roberts A."/>
            <person name="Saif S."/>
            <person name="Shea T.D."/>
            <person name="Shenoy N."/>
            <person name="Sisk P."/>
            <person name="Stolte C."/>
            <person name="Sykes S.N."/>
            <person name="Thomson T."/>
            <person name="Walk T."/>
            <person name="White J."/>
            <person name="Yandava C."/>
            <person name="Straight P."/>
            <person name="Clardy J."/>
            <person name="Hung D."/>
            <person name="Kolter R."/>
            <person name="Mekalanos J."/>
            <person name="Walker S."/>
            <person name="Walsh C.T."/>
            <person name="Wieland-Brown L.C."/>
            <person name="Haas B."/>
            <person name="Nusbaum C."/>
            <person name="Birren B."/>
        </authorList>
    </citation>
    <scope>NUCLEOTIDE SEQUENCE [LARGE SCALE GENOMIC DNA]</scope>
    <source>
        <strain evidence="2">ATCC 29083</strain>
    </source>
</reference>
<evidence type="ECO:0000313" key="3">
    <source>
        <dbReference type="Proteomes" id="UP000002785"/>
    </source>
</evidence>
<protein>
    <recommendedName>
        <fullName evidence="4">Methyltransferase type 11</fullName>
    </recommendedName>
</protein>
<evidence type="ECO:0000256" key="1">
    <source>
        <dbReference type="SAM" id="MobiDB-lite"/>
    </source>
</evidence>
<name>D6XBB1_STRX2</name>
<dbReference type="eggNOG" id="COG2226">
    <property type="taxonomic scope" value="Bacteria"/>
</dbReference>
<dbReference type="HOGENOM" id="CLU_084471_0_0_11"/>
<organism evidence="2 3">
    <name type="scientific">Streptomyces sviceus (strain ATCC 29083 / DSM 924 / JCM 4929 / NBRC 13980 / NCIMB 11184 / NRRL 5439 / UC 5370)</name>
    <dbReference type="NCBI Taxonomy" id="463191"/>
    <lineage>
        <taxon>Bacteria</taxon>
        <taxon>Bacillati</taxon>
        <taxon>Actinomycetota</taxon>
        <taxon>Actinomycetes</taxon>
        <taxon>Kitasatosporales</taxon>
        <taxon>Streptomycetaceae</taxon>
        <taxon>Streptomyces</taxon>
    </lineage>
</organism>
<feature type="region of interest" description="Disordered" evidence="1">
    <location>
        <begin position="1"/>
        <end position="26"/>
    </location>
</feature>
<proteinExistence type="predicted"/>
<accession>D6XBB1</accession>
<dbReference type="Gene3D" id="3.40.50.150">
    <property type="entry name" value="Vaccinia Virus protein VP39"/>
    <property type="match status" value="1"/>
</dbReference>
<dbReference type="Proteomes" id="UP000002785">
    <property type="component" value="Chromosome"/>
</dbReference>
<dbReference type="AlphaFoldDB" id="D6XBB1"/>
<sequence length="296" mass="33482">MDGGRVGLAPGPAVRPARSTATHPQGEFPVKRHEFLRGLHKASANRNYLEIGVNDGRSLTFSRVPSIAIDPAFKVVSEIRCDVHLAKATSDDFFARENPLQHLKGGRHPLRNIVRNRSPFGYWKDVTLDLAFIDGMHLFEYALRDFINVEKYSDWASVIVFDDMLPRNVDEAARDRHTNAWTGDVYKVIEVLNRYRPDLVTVLVDTEPTGQLVVFGADPTNTVLKDKYDEIIAEYVVPDPQKVPETVLERTVAIKPETLIDAAFWKPLVNARNRGSKRDRSWEHLRTSLKQLSDAG</sequence>
<dbReference type="EMBL" id="CM000951">
    <property type="protein sequence ID" value="EFH29060.1"/>
    <property type="molecule type" value="Genomic_DNA"/>
</dbReference>
<dbReference type="InterPro" id="IPR029063">
    <property type="entry name" value="SAM-dependent_MTases_sf"/>
</dbReference>
<dbReference type="Pfam" id="PF13578">
    <property type="entry name" value="Methyltransf_24"/>
    <property type="match status" value="1"/>
</dbReference>
<gene>
    <name evidence="2" type="ORF">SSEG_11323</name>
</gene>
<keyword evidence="3" id="KW-1185">Reference proteome</keyword>